<keyword evidence="6" id="KW-0630">Potassium</keyword>
<dbReference type="InterPro" id="IPR047871">
    <property type="entry name" value="K_chnl_Slo-like"/>
</dbReference>
<evidence type="ECO:0000256" key="9">
    <source>
        <dbReference type="ARBA" id="ARBA00023136"/>
    </source>
</evidence>
<feature type="transmembrane region" description="Helical" evidence="12">
    <location>
        <begin position="62"/>
        <end position="79"/>
    </location>
</feature>
<comment type="subcellular location">
    <subcellularLocation>
        <location evidence="1">Membrane</location>
        <topology evidence="1">Multi-pass membrane protein</topology>
    </subcellularLocation>
</comment>
<evidence type="ECO:0000259" key="13">
    <source>
        <dbReference type="Pfam" id="PF07885"/>
    </source>
</evidence>
<gene>
    <name evidence="14" type="ORF">DFR42_101247</name>
</gene>
<evidence type="ECO:0000256" key="5">
    <source>
        <dbReference type="ARBA" id="ARBA00022826"/>
    </source>
</evidence>
<evidence type="ECO:0000256" key="11">
    <source>
        <dbReference type="SAM" id="Coils"/>
    </source>
</evidence>
<evidence type="ECO:0000256" key="7">
    <source>
        <dbReference type="ARBA" id="ARBA00022989"/>
    </source>
</evidence>
<evidence type="ECO:0000256" key="6">
    <source>
        <dbReference type="ARBA" id="ARBA00022958"/>
    </source>
</evidence>
<dbReference type="Gene3D" id="1.10.287.70">
    <property type="match status" value="1"/>
</dbReference>
<dbReference type="Proteomes" id="UP000247792">
    <property type="component" value="Unassembled WGS sequence"/>
</dbReference>
<keyword evidence="5" id="KW-0631">Potassium channel</keyword>
<keyword evidence="15" id="KW-1185">Reference proteome</keyword>
<keyword evidence="2" id="KW-0813">Transport</keyword>
<reference evidence="14 15" key="1">
    <citation type="submission" date="2018-05" db="EMBL/GenBank/DDBJ databases">
        <title>Genomic Encyclopedia of Type Strains, Phase IV (KMG-IV): sequencing the most valuable type-strain genomes for metagenomic binning, comparative biology and taxonomic classification.</title>
        <authorList>
            <person name="Goeker M."/>
        </authorList>
    </citation>
    <scope>NUCLEOTIDE SEQUENCE [LARGE SCALE GENOMIC DNA]</scope>
    <source>
        <strain evidence="14 15">DSM 19792</strain>
    </source>
</reference>
<dbReference type="SUPFAM" id="SSF81324">
    <property type="entry name" value="Voltage-gated potassium channels"/>
    <property type="match status" value="1"/>
</dbReference>
<protein>
    <submittedName>
        <fullName evidence="14">Voltage-gated potassium channel</fullName>
    </submittedName>
</protein>
<dbReference type="GO" id="GO:0005267">
    <property type="term" value="F:potassium channel activity"/>
    <property type="evidence" value="ECO:0007669"/>
    <property type="project" value="UniProtKB-KW"/>
</dbReference>
<sequence>MLSRVCLDEIFGENTMKFPVTQRFWTWFTRPLLLAGLLLTIPAFYLVLGGTTDITELAGRSLYAASALLMLVDTGLQWQKNRNQKRRSGKLALDGVIIAACLLSVIFTGEAWGTLEWLLRLALVAVILLRLATLVLQHMKPSHLVQMIVLALLMLSSAGAGFYWLEPNVHSYANGVWLAFTTIATVGYGDIVPSTPASKIFAVFIVLLGYAMFSIVTANIAALFVEEEEANLEKQLHADIRHLSREVAALREELRSRDRLFLERENARELKQAAQTE</sequence>
<feature type="domain" description="Potassium channel" evidence="13">
    <location>
        <begin position="151"/>
        <end position="225"/>
    </location>
</feature>
<evidence type="ECO:0000256" key="2">
    <source>
        <dbReference type="ARBA" id="ARBA00022448"/>
    </source>
</evidence>
<proteinExistence type="predicted"/>
<evidence type="ECO:0000256" key="12">
    <source>
        <dbReference type="SAM" id="Phobius"/>
    </source>
</evidence>
<evidence type="ECO:0000256" key="10">
    <source>
        <dbReference type="ARBA" id="ARBA00023303"/>
    </source>
</evidence>
<evidence type="ECO:0000256" key="8">
    <source>
        <dbReference type="ARBA" id="ARBA00023065"/>
    </source>
</evidence>
<keyword evidence="4 12" id="KW-0812">Transmembrane</keyword>
<keyword evidence="8" id="KW-0406">Ion transport</keyword>
<name>A0A318K058_9BURK</name>
<comment type="caution">
    <text evidence="14">The sequence shown here is derived from an EMBL/GenBank/DDBJ whole genome shotgun (WGS) entry which is preliminary data.</text>
</comment>
<accession>A0A318K058</accession>
<evidence type="ECO:0000256" key="1">
    <source>
        <dbReference type="ARBA" id="ARBA00004141"/>
    </source>
</evidence>
<keyword evidence="7 12" id="KW-1133">Transmembrane helix</keyword>
<keyword evidence="11" id="KW-0175">Coiled coil</keyword>
<keyword evidence="3" id="KW-0633">Potassium transport</keyword>
<dbReference type="Pfam" id="PF07885">
    <property type="entry name" value="Ion_trans_2"/>
    <property type="match status" value="1"/>
</dbReference>
<feature type="transmembrane region" description="Helical" evidence="12">
    <location>
        <begin position="91"/>
        <end position="111"/>
    </location>
</feature>
<evidence type="ECO:0000256" key="3">
    <source>
        <dbReference type="ARBA" id="ARBA00022538"/>
    </source>
</evidence>
<keyword evidence="10 14" id="KW-0407">Ion channel</keyword>
<feature type="transmembrane region" description="Helical" evidence="12">
    <location>
        <begin position="200"/>
        <end position="225"/>
    </location>
</feature>
<dbReference type="EMBL" id="QJKB01000001">
    <property type="protein sequence ID" value="PXX46674.1"/>
    <property type="molecule type" value="Genomic_DNA"/>
</dbReference>
<feature type="transmembrane region" description="Helical" evidence="12">
    <location>
        <begin position="171"/>
        <end position="188"/>
    </location>
</feature>
<evidence type="ECO:0000313" key="15">
    <source>
        <dbReference type="Proteomes" id="UP000247792"/>
    </source>
</evidence>
<dbReference type="AlphaFoldDB" id="A0A318K058"/>
<dbReference type="PANTHER" id="PTHR10027:SF10">
    <property type="entry name" value="SLOWPOKE 2, ISOFORM D"/>
    <property type="match status" value="1"/>
</dbReference>
<keyword evidence="9 12" id="KW-0472">Membrane</keyword>
<organism evidence="14 15">
    <name type="scientific">Undibacterium pigrum</name>
    <dbReference type="NCBI Taxonomy" id="401470"/>
    <lineage>
        <taxon>Bacteria</taxon>
        <taxon>Pseudomonadati</taxon>
        <taxon>Pseudomonadota</taxon>
        <taxon>Betaproteobacteria</taxon>
        <taxon>Burkholderiales</taxon>
        <taxon>Oxalobacteraceae</taxon>
        <taxon>Undibacterium</taxon>
    </lineage>
</organism>
<feature type="transmembrane region" description="Helical" evidence="12">
    <location>
        <begin position="117"/>
        <end position="136"/>
    </location>
</feature>
<evidence type="ECO:0000256" key="4">
    <source>
        <dbReference type="ARBA" id="ARBA00022692"/>
    </source>
</evidence>
<feature type="coiled-coil region" evidence="11">
    <location>
        <begin position="233"/>
        <end position="277"/>
    </location>
</feature>
<dbReference type="GO" id="GO:0016020">
    <property type="term" value="C:membrane"/>
    <property type="evidence" value="ECO:0007669"/>
    <property type="project" value="UniProtKB-SubCell"/>
</dbReference>
<dbReference type="PANTHER" id="PTHR10027">
    <property type="entry name" value="CALCIUM-ACTIVATED POTASSIUM CHANNEL ALPHA CHAIN"/>
    <property type="match status" value="1"/>
</dbReference>
<dbReference type="InterPro" id="IPR013099">
    <property type="entry name" value="K_chnl_dom"/>
</dbReference>
<feature type="transmembrane region" description="Helical" evidence="12">
    <location>
        <begin position="148"/>
        <end position="165"/>
    </location>
</feature>
<feature type="transmembrane region" description="Helical" evidence="12">
    <location>
        <begin position="32"/>
        <end position="50"/>
    </location>
</feature>
<evidence type="ECO:0000313" key="14">
    <source>
        <dbReference type="EMBL" id="PXX46674.1"/>
    </source>
</evidence>